<reference evidence="2 3" key="1">
    <citation type="submission" date="2017-10" db="EMBL/GenBank/DDBJ databases">
        <title>Comparative genomics between pathogenic Norcardia.</title>
        <authorList>
            <person name="Zeng L."/>
        </authorList>
    </citation>
    <scope>NUCLEOTIDE SEQUENCE [LARGE SCALE GENOMIC DNA]</scope>
    <source>
        <strain evidence="2 3">NC_YFY_NT001</strain>
    </source>
</reference>
<dbReference type="SUPFAM" id="SSF52980">
    <property type="entry name" value="Restriction endonuclease-like"/>
    <property type="match status" value="1"/>
</dbReference>
<dbReference type="Gene3D" id="3.90.1570.10">
    <property type="entry name" value="tt1808, chain A"/>
    <property type="match status" value="1"/>
</dbReference>
<dbReference type="PANTHER" id="PTHR35400:SF3">
    <property type="entry name" value="SLL1072 PROTEIN"/>
    <property type="match status" value="1"/>
</dbReference>
<evidence type="ECO:0000313" key="2">
    <source>
        <dbReference type="EMBL" id="ATL65719.1"/>
    </source>
</evidence>
<dbReference type="Pfam" id="PF05685">
    <property type="entry name" value="Uma2"/>
    <property type="match status" value="1"/>
</dbReference>
<dbReference type="InterPro" id="IPR012296">
    <property type="entry name" value="Nuclease_put_TT1808"/>
</dbReference>
<dbReference type="EMBL" id="CP023778">
    <property type="protein sequence ID" value="ATL65719.1"/>
    <property type="molecule type" value="Genomic_DNA"/>
</dbReference>
<evidence type="ECO:0000313" key="3">
    <source>
        <dbReference type="Proteomes" id="UP000221961"/>
    </source>
</evidence>
<protein>
    <recommendedName>
        <fullName evidence="1">Putative restriction endonuclease domain-containing protein</fullName>
    </recommendedName>
</protein>
<name>A0A291REI6_9NOCA</name>
<gene>
    <name evidence="2" type="ORF">CRH09_05325</name>
</gene>
<dbReference type="KEGG" id="ntp:CRH09_05325"/>
<proteinExistence type="predicted"/>
<sequence length="196" mass="21548">MSVAHDHAFGPYTVYDLDALPDEGKGYELADGWLIPLSPSPRHDLAADILRDRFRAAARAAEVKVFVQAPMDISTPAGVRKPDVGVIDRDAARAAHEANARTYYGRDVLLVAEVVSRRSGSEQVDRVDKLHDYAHAGIPQYWIIDLEPHPRIEVYTLVDGEYGSPTVVHAGRTLRSDTPFPLALDPAELLDLDSAL</sequence>
<evidence type="ECO:0000259" key="1">
    <source>
        <dbReference type="Pfam" id="PF05685"/>
    </source>
</evidence>
<organism evidence="2 3">
    <name type="scientific">Nocardia terpenica</name>
    <dbReference type="NCBI Taxonomy" id="455432"/>
    <lineage>
        <taxon>Bacteria</taxon>
        <taxon>Bacillati</taxon>
        <taxon>Actinomycetota</taxon>
        <taxon>Actinomycetes</taxon>
        <taxon>Mycobacteriales</taxon>
        <taxon>Nocardiaceae</taxon>
        <taxon>Nocardia</taxon>
    </lineage>
</organism>
<dbReference type="AlphaFoldDB" id="A0A291REI6"/>
<dbReference type="GeneID" id="88356858"/>
<dbReference type="RefSeq" id="WP_098692979.1">
    <property type="nucleotide sequence ID" value="NZ_CP023778.1"/>
</dbReference>
<feature type="domain" description="Putative restriction endonuclease" evidence="1">
    <location>
        <begin position="16"/>
        <end position="183"/>
    </location>
</feature>
<dbReference type="CDD" id="cd06260">
    <property type="entry name" value="DUF820-like"/>
    <property type="match status" value="1"/>
</dbReference>
<dbReference type="Proteomes" id="UP000221961">
    <property type="component" value="Chromosome"/>
</dbReference>
<dbReference type="PANTHER" id="PTHR35400">
    <property type="entry name" value="SLR1083 PROTEIN"/>
    <property type="match status" value="1"/>
</dbReference>
<accession>A0A291REI6</accession>
<dbReference type="InterPro" id="IPR011335">
    <property type="entry name" value="Restrct_endonuc-II-like"/>
</dbReference>
<dbReference type="InterPro" id="IPR008538">
    <property type="entry name" value="Uma2"/>
</dbReference>